<evidence type="ECO:0000313" key="3">
    <source>
        <dbReference type="Proteomes" id="UP000004095"/>
    </source>
</evidence>
<dbReference type="InterPro" id="IPR006047">
    <property type="entry name" value="GH13_cat_dom"/>
</dbReference>
<reference evidence="2 3" key="1">
    <citation type="submission" date="2007-01" db="EMBL/GenBank/DDBJ databases">
        <authorList>
            <person name="Haygood M."/>
            <person name="Podell S."/>
            <person name="Anderson C."/>
            <person name="Hopkinson B."/>
            <person name="Roe K."/>
            <person name="Barbeau K."/>
            <person name="Gaasterland T."/>
            <person name="Ferriera S."/>
            <person name="Johnson J."/>
            <person name="Kravitz S."/>
            <person name="Beeson K."/>
            <person name="Sutton G."/>
            <person name="Rogers Y.-H."/>
            <person name="Friedman R."/>
            <person name="Frazier M."/>
            <person name="Venter J.C."/>
        </authorList>
    </citation>
    <scope>NUCLEOTIDE SEQUENCE [LARGE SCALE GENOMIC DNA]</scope>
    <source>
        <strain evidence="2 3">ATCC 23134</strain>
    </source>
</reference>
<dbReference type="Gene3D" id="3.20.20.80">
    <property type="entry name" value="Glycosidases"/>
    <property type="match status" value="2"/>
</dbReference>
<gene>
    <name evidence="2" type="ORF">M23134_00108</name>
</gene>
<dbReference type="NCBIfam" id="TIGR04183">
    <property type="entry name" value="Por_Secre_tail"/>
    <property type="match status" value="1"/>
</dbReference>
<dbReference type="eggNOG" id="COG0366">
    <property type="taxonomic scope" value="Bacteria"/>
</dbReference>
<dbReference type="Pfam" id="PF18962">
    <property type="entry name" value="Por_Secre_tail"/>
    <property type="match status" value="1"/>
</dbReference>
<dbReference type="SUPFAM" id="SSF51445">
    <property type="entry name" value="(Trans)glycosidases"/>
    <property type="match status" value="1"/>
</dbReference>
<dbReference type="AlphaFoldDB" id="A1ZKY8"/>
<comment type="caution">
    <text evidence="2">The sequence shown here is derived from an EMBL/GenBank/DDBJ whole genome shotgun (WGS) entry which is preliminary data.</text>
</comment>
<proteinExistence type="predicted"/>
<dbReference type="Gene3D" id="2.60.40.3080">
    <property type="match status" value="1"/>
</dbReference>
<dbReference type="EMBL" id="AAWS01000013">
    <property type="protein sequence ID" value="EAY28954.1"/>
    <property type="molecule type" value="Genomic_DNA"/>
</dbReference>
<dbReference type="SMART" id="SM00642">
    <property type="entry name" value="Aamy"/>
    <property type="match status" value="1"/>
</dbReference>
<dbReference type="PANTHER" id="PTHR43447">
    <property type="entry name" value="ALPHA-AMYLASE"/>
    <property type="match status" value="1"/>
</dbReference>
<evidence type="ECO:0000313" key="2">
    <source>
        <dbReference type="EMBL" id="EAY28954.1"/>
    </source>
</evidence>
<evidence type="ECO:0000259" key="1">
    <source>
        <dbReference type="SMART" id="SM00642"/>
    </source>
</evidence>
<keyword evidence="3" id="KW-1185">Reference proteome</keyword>
<sequence>MSFSWAQAQDIMMQGWYWDYPKTADGYKWTDTLRLKAAELSAAGINYLWIPPHVRASFGNRSNGYDPQDLYDLGEYGQGPTGLGTRLELDAMIAVLRRYGINPVGDMIYNHRDGGRPENNRAVKQYIKRYNNPDQNNPFPSDRYRCIIPLGGKSKNGAGTYYFKISSKTGALRFHNKPYKLYIQTNKKGYGGLNGLNESENNCPGTGAADTIELGRDMFATLDAGGCQADEFALTINQDDFHCDGDTLYIYMNNPNGDYTDHYIYEVWNTARNQDIEKNMRYQTYTDFTNLPSGRGGMRWRHFKPNGTPTDLRGDWDAMYFFYDYDQFVPATQHKLFRWTKWNWKKVGIRGLRMDAIKHFTPTFVGDLLDYLHDNGIDPGMVVGEWYGTNPDELKGWINNVLNSMDEDTKRAIKPKIFDFLLRDHLRQACDLPDYDVRQLYNKNLHAKGLSGFNIVTFVNNHDFRSPVDAANTNFNMLIKNDPMLAYAFVLSNNQLGIPTIFYPDYYGYQPDKFNYHPTGVAPMKDRINQLIKVHKNYILGANKVDYLNRFDSPYTQVNYFSGAANKTMIYQLSGGKAGKEVIVAINFADQPLRVDHQIKPMAQGTRFTDVLGRSAYPYAVVDGQSRIYVDLPARSYSVWVQGEVATIPMGATANTTRHTTTNTSITGKQALDLNNVGMVKVFPNPFKNRFTLQLKSAAAGNTHLRVTDLHGKIVYTQKFSRKTRASFDLGHLPAGSYLLKVRHNGKVYQEQLIKK</sequence>
<dbReference type="GO" id="GO:0005975">
    <property type="term" value="P:carbohydrate metabolic process"/>
    <property type="evidence" value="ECO:0007669"/>
    <property type="project" value="InterPro"/>
</dbReference>
<dbReference type="InterPro" id="IPR017853">
    <property type="entry name" value="GH"/>
</dbReference>
<organism evidence="2 3">
    <name type="scientific">Microscilla marina ATCC 23134</name>
    <dbReference type="NCBI Taxonomy" id="313606"/>
    <lineage>
        <taxon>Bacteria</taxon>
        <taxon>Pseudomonadati</taxon>
        <taxon>Bacteroidota</taxon>
        <taxon>Cytophagia</taxon>
        <taxon>Cytophagales</taxon>
        <taxon>Microscillaceae</taxon>
        <taxon>Microscilla</taxon>
    </lineage>
</organism>
<dbReference type="Proteomes" id="UP000004095">
    <property type="component" value="Unassembled WGS sequence"/>
</dbReference>
<name>A1ZKY8_MICM2</name>
<protein>
    <submittedName>
        <fullName evidence="2">Alpha-amylase, putative</fullName>
    </submittedName>
</protein>
<accession>A1ZKY8</accession>
<feature type="domain" description="Glycosyl hydrolase family 13 catalytic" evidence="1">
    <location>
        <begin position="10"/>
        <end position="535"/>
    </location>
</feature>
<dbReference type="eggNOG" id="COG3291">
    <property type="taxonomic scope" value="Bacteria"/>
</dbReference>
<dbReference type="InterPro" id="IPR026444">
    <property type="entry name" value="Secre_tail"/>
</dbReference>